<proteinExistence type="predicted"/>
<gene>
    <name evidence="1" type="ORF">NAEGRDRAFT_72362</name>
</gene>
<dbReference type="EMBL" id="GG738897">
    <property type="protein sequence ID" value="EFC39680.1"/>
    <property type="molecule type" value="Genomic_DNA"/>
</dbReference>
<dbReference type="KEGG" id="ngr:NAEGRDRAFT_72362"/>
<dbReference type="GeneID" id="8854305"/>
<dbReference type="RefSeq" id="XP_002672424.1">
    <property type="nucleotide sequence ID" value="XM_002672378.1"/>
</dbReference>
<dbReference type="Proteomes" id="UP000006671">
    <property type="component" value="Unassembled WGS sequence"/>
</dbReference>
<reference evidence="1 2" key="1">
    <citation type="journal article" date="2010" name="Cell">
        <title>The genome of Naegleria gruberi illuminates early eukaryotic versatility.</title>
        <authorList>
            <person name="Fritz-Laylin L.K."/>
            <person name="Prochnik S.E."/>
            <person name="Ginger M.L."/>
            <person name="Dacks J.B."/>
            <person name="Carpenter M.L."/>
            <person name="Field M.C."/>
            <person name="Kuo A."/>
            <person name="Paredez A."/>
            <person name="Chapman J."/>
            <person name="Pham J."/>
            <person name="Shu S."/>
            <person name="Neupane R."/>
            <person name="Cipriano M."/>
            <person name="Mancuso J."/>
            <person name="Tu H."/>
            <person name="Salamov A."/>
            <person name="Lindquist E."/>
            <person name="Shapiro H."/>
            <person name="Lucas S."/>
            <person name="Grigoriev I.V."/>
            <person name="Cande W.Z."/>
            <person name="Fulton C."/>
            <person name="Rokhsar D.S."/>
            <person name="Dawson S.C."/>
        </authorList>
    </citation>
    <scope>NUCLEOTIDE SEQUENCE [LARGE SCALE GENOMIC DNA]</scope>
    <source>
        <strain evidence="1 2">NEG-M</strain>
    </source>
</reference>
<organism evidence="2">
    <name type="scientific">Naegleria gruberi</name>
    <name type="common">Amoeba</name>
    <dbReference type="NCBI Taxonomy" id="5762"/>
    <lineage>
        <taxon>Eukaryota</taxon>
        <taxon>Discoba</taxon>
        <taxon>Heterolobosea</taxon>
        <taxon>Tetramitia</taxon>
        <taxon>Eutetramitia</taxon>
        <taxon>Vahlkampfiidae</taxon>
        <taxon>Naegleria</taxon>
    </lineage>
</organism>
<dbReference type="AlphaFoldDB" id="D2VTN2"/>
<accession>D2VTN2</accession>
<evidence type="ECO:0000313" key="2">
    <source>
        <dbReference type="Proteomes" id="UP000006671"/>
    </source>
</evidence>
<keyword evidence="2" id="KW-1185">Reference proteome</keyword>
<dbReference type="InParanoid" id="D2VTN2"/>
<sequence length="229" mass="25878">MSRAAKEYDVRGYIQTSYHDITNNDCKKVFDVCCQGIPTVLVYLLECIHGIQGVLLIDCNFVYRSTISSKFIIKPTLMTDITTCKREVISVNDDGPVCNETVITSIESVFSLNTFTISKANLAHIKVEGMLPVFLLTVINTRNCPPLIIQVLSLYMYQEFRASVCEIICDIAFTSFPKLLLPVLNNPKRGAEPSKSSEETFWSEFIEVCSRFLQNNQRARHIVLCSSIK</sequence>
<evidence type="ECO:0000313" key="1">
    <source>
        <dbReference type="EMBL" id="EFC39680.1"/>
    </source>
</evidence>
<protein>
    <submittedName>
        <fullName evidence="1">Predicted protein</fullName>
    </submittedName>
</protein>
<dbReference type="VEuPathDB" id="AmoebaDB:NAEGRDRAFT_72362"/>
<name>D2VTN2_NAEGR</name>